<gene>
    <name evidence="1" type="ORF">QAD02_018644</name>
</gene>
<organism evidence="1 2">
    <name type="scientific">Eretmocerus hayati</name>
    <dbReference type="NCBI Taxonomy" id="131215"/>
    <lineage>
        <taxon>Eukaryota</taxon>
        <taxon>Metazoa</taxon>
        <taxon>Ecdysozoa</taxon>
        <taxon>Arthropoda</taxon>
        <taxon>Hexapoda</taxon>
        <taxon>Insecta</taxon>
        <taxon>Pterygota</taxon>
        <taxon>Neoptera</taxon>
        <taxon>Endopterygota</taxon>
        <taxon>Hymenoptera</taxon>
        <taxon>Apocrita</taxon>
        <taxon>Proctotrupomorpha</taxon>
        <taxon>Chalcidoidea</taxon>
        <taxon>Aphelinidae</taxon>
        <taxon>Aphelininae</taxon>
        <taxon>Eretmocerus</taxon>
    </lineage>
</organism>
<evidence type="ECO:0000313" key="1">
    <source>
        <dbReference type="EMBL" id="KAJ8682852.1"/>
    </source>
</evidence>
<dbReference type="EMBL" id="CM056741">
    <property type="protein sequence ID" value="KAJ8682852.1"/>
    <property type="molecule type" value="Genomic_DNA"/>
</dbReference>
<dbReference type="Proteomes" id="UP001239111">
    <property type="component" value="Chromosome 1"/>
</dbReference>
<protein>
    <submittedName>
        <fullName evidence="1">Uncharacterized protein</fullName>
    </submittedName>
</protein>
<keyword evidence="2" id="KW-1185">Reference proteome</keyword>
<accession>A0ACC2PHL8</accession>
<proteinExistence type="predicted"/>
<comment type="caution">
    <text evidence="1">The sequence shown here is derived from an EMBL/GenBank/DDBJ whole genome shotgun (WGS) entry which is preliminary data.</text>
</comment>
<name>A0ACC2PHL8_9HYME</name>
<sequence length="179" mass="19470">MISTGREVARVWAKRGSPPHVRPLSRYARCSLSHSAAAATPKPDASDETCLSDSSTYAPAALHPPTILRQRGLEKISRTSQPLTHTVSHCSICVCVHASALVAVRAFKGTPLRNRSQFRKEVAIQAYNSSSTCDDSGLHVEVAIQACTRTDLWRYRYTRLGGDTSLRPIAMCGGPSLHN</sequence>
<reference evidence="1" key="1">
    <citation type="submission" date="2023-04" db="EMBL/GenBank/DDBJ databases">
        <title>A chromosome-level genome assembly of the parasitoid wasp Eretmocerus hayati.</title>
        <authorList>
            <person name="Zhong Y."/>
            <person name="Liu S."/>
            <person name="Liu Y."/>
        </authorList>
    </citation>
    <scope>NUCLEOTIDE SEQUENCE</scope>
    <source>
        <strain evidence="1">ZJU_SS_LIU_2023</strain>
    </source>
</reference>
<evidence type="ECO:0000313" key="2">
    <source>
        <dbReference type="Proteomes" id="UP001239111"/>
    </source>
</evidence>